<dbReference type="RefSeq" id="WP_344934347.1">
    <property type="nucleotide sequence ID" value="NZ_BAAAZR010000001.1"/>
</dbReference>
<reference evidence="3" key="1">
    <citation type="journal article" date="2019" name="Int. J. Syst. Evol. Microbiol.">
        <title>The Global Catalogue of Microorganisms (GCM) 10K type strain sequencing project: providing services to taxonomists for standard genome sequencing and annotation.</title>
        <authorList>
            <consortium name="The Broad Institute Genomics Platform"/>
            <consortium name="The Broad Institute Genome Sequencing Center for Infectious Disease"/>
            <person name="Wu L."/>
            <person name="Ma J."/>
        </authorList>
    </citation>
    <scope>NUCLEOTIDE SEQUENCE [LARGE SCALE GENOMIC DNA]</scope>
    <source>
        <strain evidence="3">JCM 16908</strain>
    </source>
</reference>
<sequence>MTNEVTEGKTIARELAARLPGWAVWYGQHTRRFWAMPRTAVPGGVQLAEGETAEELEEAVRRIASGAPRQAAQAQESPRHDQAQMDPQYPREAVGARG</sequence>
<feature type="region of interest" description="Disordered" evidence="1">
    <location>
        <begin position="65"/>
        <end position="98"/>
    </location>
</feature>
<proteinExistence type="predicted"/>
<dbReference type="Proteomes" id="UP001500888">
    <property type="component" value="Unassembled WGS sequence"/>
</dbReference>
<dbReference type="EMBL" id="BAAAZR010000001">
    <property type="protein sequence ID" value="GAA3791638.1"/>
    <property type="molecule type" value="Genomic_DNA"/>
</dbReference>
<organism evidence="2 3">
    <name type="scientific">Sphaerisporangium flaviroseum</name>
    <dbReference type="NCBI Taxonomy" id="509199"/>
    <lineage>
        <taxon>Bacteria</taxon>
        <taxon>Bacillati</taxon>
        <taxon>Actinomycetota</taxon>
        <taxon>Actinomycetes</taxon>
        <taxon>Streptosporangiales</taxon>
        <taxon>Streptosporangiaceae</taxon>
        <taxon>Sphaerisporangium</taxon>
    </lineage>
</organism>
<name>A0ABP7HIX1_9ACTN</name>
<comment type="caution">
    <text evidence="2">The sequence shown here is derived from an EMBL/GenBank/DDBJ whole genome shotgun (WGS) entry which is preliminary data.</text>
</comment>
<evidence type="ECO:0000313" key="3">
    <source>
        <dbReference type="Proteomes" id="UP001500888"/>
    </source>
</evidence>
<gene>
    <name evidence="2" type="ORF">GCM10022226_08310</name>
</gene>
<evidence type="ECO:0000256" key="1">
    <source>
        <dbReference type="SAM" id="MobiDB-lite"/>
    </source>
</evidence>
<keyword evidence="3" id="KW-1185">Reference proteome</keyword>
<evidence type="ECO:0000313" key="2">
    <source>
        <dbReference type="EMBL" id="GAA3791638.1"/>
    </source>
</evidence>
<accession>A0ABP7HIX1</accession>
<protein>
    <submittedName>
        <fullName evidence="2">Uncharacterized protein</fullName>
    </submittedName>
</protein>